<evidence type="ECO:0000313" key="7">
    <source>
        <dbReference type="Proteomes" id="UP000812982"/>
    </source>
</evidence>
<name>A0ABS6KRA8_9MYCO</name>
<dbReference type="InterPro" id="IPR011075">
    <property type="entry name" value="TetR_C"/>
</dbReference>
<dbReference type="PANTHER" id="PTHR30055:SF230">
    <property type="entry name" value="TRANSCRIPTIONAL REGULATORY PROTEIN (PROBABLY TETR-FAMILY)-RELATED"/>
    <property type="match status" value="1"/>
</dbReference>
<evidence type="ECO:0000256" key="3">
    <source>
        <dbReference type="ARBA" id="ARBA00023163"/>
    </source>
</evidence>
<gene>
    <name evidence="6" type="ORF">FR943_20195</name>
</gene>
<evidence type="ECO:0000259" key="5">
    <source>
        <dbReference type="PROSITE" id="PS50977"/>
    </source>
</evidence>
<dbReference type="Pfam" id="PF00440">
    <property type="entry name" value="TetR_N"/>
    <property type="match status" value="1"/>
</dbReference>
<accession>A0ABS6KRA8</accession>
<dbReference type="EMBL" id="VOMB01000022">
    <property type="protein sequence ID" value="MBU9766151.1"/>
    <property type="molecule type" value="Genomic_DNA"/>
</dbReference>
<keyword evidence="3" id="KW-0804">Transcription</keyword>
<dbReference type="InterPro" id="IPR001647">
    <property type="entry name" value="HTH_TetR"/>
</dbReference>
<dbReference type="PROSITE" id="PS50977">
    <property type="entry name" value="HTH_TETR_2"/>
    <property type="match status" value="1"/>
</dbReference>
<dbReference type="InterPro" id="IPR050109">
    <property type="entry name" value="HTH-type_TetR-like_transc_reg"/>
</dbReference>
<organism evidence="6 7">
    <name type="scientific">[Mycobacterium] fortunisiensis</name>
    <dbReference type="NCBI Taxonomy" id="2600579"/>
    <lineage>
        <taxon>Bacteria</taxon>
        <taxon>Bacillati</taxon>
        <taxon>Actinomycetota</taxon>
        <taxon>Actinomycetes</taxon>
        <taxon>Mycobacteriales</taxon>
        <taxon>Mycobacteriaceae</taxon>
        <taxon>Mycolicibacterium</taxon>
    </lineage>
</organism>
<evidence type="ECO:0000313" key="6">
    <source>
        <dbReference type="EMBL" id="MBU9766151.1"/>
    </source>
</evidence>
<comment type="caution">
    <text evidence="6">The sequence shown here is derived from an EMBL/GenBank/DDBJ whole genome shotgun (WGS) entry which is preliminary data.</text>
</comment>
<reference evidence="6 7" key="1">
    <citation type="journal article" date="2021" name="Sci. Rep.">
        <title>Phenotypic and genomic hallmarks of a novel, potentially pathogenic rapidly growing Mycobacterium species related to the Mycobacterium fortuitum complex.</title>
        <authorList>
            <person name="Gharbi R."/>
            <person name="Khanna V."/>
            <person name="Frigui W."/>
            <person name="Mhenni B."/>
            <person name="Brosch R."/>
            <person name="Mardassi H."/>
        </authorList>
    </citation>
    <scope>NUCLEOTIDE SEQUENCE [LARGE SCALE GENOMIC DNA]</scope>
    <source>
        <strain evidence="6 7">TNTM28</strain>
    </source>
</reference>
<keyword evidence="2 4" id="KW-0238">DNA-binding</keyword>
<dbReference type="Proteomes" id="UP000812982">
    <property type="component" value="Unassembled WGS sequence"/>
</dbReference>
<evidence type="ECO:0000256" key="1">
    <source>
        <dbReference type="ARBA" id="ARBA00023015"/>
    </source>
</evidence>
<evidence type="ECO:0000256" key="2">
    <source>
        <dbReference type="ARBA" id="ARBA00023125"/>
    </source>
</evidence>
<dbReference type="PROSITE" id="PS01081">
    <property type="entry name" value="HTH_TETR_1"/>
    <property type="match status" value="1"/>
</dbReference>
<sequence>MVERGRQLVAQQFVVRGEHRRPFGGNYVTSRNVTLRAFGRYVFVVTTTGPAPGRPRDPAKDAAVLAATRELLVEAGYQGTTVLAVARRAGVGAPTIYRRWPTKEALVEDAAFGHTDAIPVPAPTGDLRADLRGWVAMFLDWLANPVTRAALPGLLAAYHLDEASYERLVLRSENNVRARMADLLDGDRDRADTVFDFLVASTVVRAMTRGLLDRDAFCDRTADALTVLARAGHPP</sequence>
<dbReference type="InterPro" id="IPR023772">
    <property type="entry name" value="DNA-bd_HTH_TetR-type_CS"/>
</dbReference>
<proteinExistence type="predicted"/>
<protein>
    <submittedName>
        <fullName evidence="6">TetR/AcrR family transcriptional regulator</fullName>
    </submittedName>
</protein>
<keyword evidence="1" id="KW-0805">Transcription regulation</keyword>
<dbReference type="PANTHER" id="PTHR30055">
    <property type="entry name" value="HTH-TYPE TRANSCRIPTIONAL REGULATOR RUTR"/>
    <property type="match status" value="1"/>
</dbReference>
<evidence type="ECO:0000256" key="4">
    <source>
        <dbReference type="PROSITE-ProRule" id="PRU00335"/>
    </source>
</evidence>
<feature type="domain" description="HTH tetR-type" evidence="5">
    <location>
        <begin position="58"/>
        <end position="118"/>
    </location>
</feature>
<feature type="DNA-binding region" description="H-T-H motif" evidence="4">
    <location>
        <begin position="81"/>
        <end position="100"/>
    </location>
</feature>
<keyword evidence="7" id="KW-1185">Reference proteome</keyword>
<dbReference type="Pfam" id="PF16859">
    <property type="entry name" value="TetR_C_11"/>
    <property type="match status" value="1"/>
</dbReference>